<reference evidence="6" key="1">
    <citation type="journal article" date="2014" name="Front. Microbiol.">
        <title>High frequency of phylogenetically diverse reductive dehalogenase-homologous genes in deep subseafloor sedimentary metagenomes.</title>
        <authorList>
            <person name="Kawai M."/>
            <person name="Futagami T."/>
            <person name="Toyoda A."/>
            <person name="Takaki Y."/>
            <person name="Nishi S."/>
            <person name="Hori S."/>
            <person name="Arai W."/>
            <person name="Tsubouchi T."/>
            <person name="Morono Y."/>
            <person name="Uchiyama I."/>
            <person name="Ito T."/>
            <person name="Fujiyama A."/>
            <person name="Inagaki F."/>
            <person name="Takami H."/>
        </authorList>
    </citation>
    <scope>NUCLEOTIDE SEQUENCE</scope>
    <source>
        <strain evidence="6">Expedition CK06-06</strain>
    </source>
</reference>
<dbReference type="GO" id="GO:0016491">
    <property type="term" value="F:oxidoreductase activity"/>
    <property type="evidence" value="ECO:0007669"/>
    <property type="project" value="UniProtKB-KW"/>
</dbReference>
<comment type="cofactor">
    <cofactor evidence="1">
        <name>FMN</name>
        <dbReference type="ChEBI" id="CHEBI:58210"/>
    </cofactor>
</comment>
<evidence type="ECO:0000256" key="3">
    <source>
        <dbReference type="ARBA" id="ARBA00022643"/>
    </source>
</evidence>
<dbReference type="PANTHER" id="PTHR43073:SF2">
    <property type="entry name" value="DIHYDROPYRIMIDINE DEHYDROGENASE [NADP(+)]"/>
    <property type="match status" value="1"/>
</dbReference>
<feature type="non-terminal residue" evidence="6">
    <location>
        <position position="208"/>
    </location>
</feature>
<dbReference type="InterPro" id="IPR017896">
    <property type="entry name" value="4Fe4S_Fe-S-bd"/>
</dbReference>
<dbReference type="InterPro" id="IPR009051">
    <property type="entry name" value="Helical_ferredxn"/>
</dbReference>
<proteinExistence type="predicted"/>
<gene>
    <name evidence="6" type="ORF">S03H2_01405</name>
</gene>
<keyword evidence="3" id="KW-0288">FMN</keyword>
<dbReference type="GO" id="GO:0051536">
    <property type="term" value="F:iron-sulfur cluster binding"/>
    <property type="evidence" value="ECO:0007669"/>
    <property type="project" value="InterPro"/>
</dbReference>
<evidence type="ECO:0000259" key="5">
    <source>
        <dbReference type="PROSITE" id="PS51379"/>
    </source>
</evidence>
<dbReference type="InterPro" id="IPR028261">
    <property type="entry name" value="DPD_II"/>
</dbReference>
<evidence type="ECO:0000313" key="6">
    <source>
        <dbReference type="EMBL" id="GAH20344.1"/>
    </source>
</evidence>
<dbReference type="Pfam" id="PF14691">
    <property type="entry name" value="Fer4_20"/>
    <property type="match status" value="1"/>
</dbReference>
<dbReference type="EMBL" id="BARU01000408">
    <property type="protein sequence ID" value="GAH20344.1"/>
    <property type="molecule type" value="Genomic_DNA"/>
</dbReference>
<dbReference type="PRINTS" id="PR00419">
    <property type="entry name" value="ADXRDTASE"/>
</dbReference>
<dbReference type="Gene3D" id="1.10.1060.10">
    <property type="entry name" value="Alpha-helical ferredoxin"/>
    <property type="match status" value="1"/>
</dbReference>
<protein>
    <recommendedName>
        <fullName evidence="5">4Fe-4S ferredoxin-type domain-containing protein</fullName>
    </recommendedName>
</protein>
<name>X1ET46_9ZZZZ</name>
<dbReference type="Gene3D" id="3.50.50.60">
    <property type="entry name" value="FAD/NAD(P)-binding domain"/>
    <property type="match status" value="1"/>
</dbReference>
<dbReference type="SUPFAM" id="SSF46548">
    <property type="entry name" value="alpha-helical ferredoxin"/>
    <property type="match status" value="1"/>
</dbReference>
<dbReference type="Pfam" id="PF13450">
    <property type="entry name" value="NAD_binding_8"/>
    <property type="match status" value="1"/>
</dbReference>
<comment type="caution">
    <text evidence="6">The sequence shown here is derived from an EMBL/GenBank/DDBJ whole genome shotgun (WGS) entry which is preliminary data.</text>
</comment>
<accession>X1ET46</accession>
<dbReference type="AlphaFoldDB" id="X1ET46"/>
<keyword evidence="4" id="KW-0560">Oxidoreductase</keyword>
<feature type="domain" description="4Fe-4S ferredoxin-type" evidence="5">
    <location>
        <begin position="15"/>
        <end position="40"/>
    </location>
</feature>
<keyword evidence="2" id="KW-0285">Flavoprotein</keyword>
<dbReference type="InterPro" id="IPR036188">
    <property type="entry name" value="FAD/NAD-bd_sf"/>
</dbReference>
<evidence type="ECO:0000256" key="4">
    <source>
        <dbReference type="ARBA" id="ARBA00023002"/>
    </source>
</evidence>
<organism evidence="6">
    <name type="scientific">marine sediment metagenome</name>
    <dbReference type="NCBI Taxonomy" id="412755"/>
    <lineage>
        <taxon>unclassified sequences</taxon>
        <taxon>metagenomes</taxon>
        <taxon>ecological metagenomes</taxon>
    </lineage>
</organism>
<dbReference type="SUPFAM" id="SSF51905">
    <property type="entry name" value="FAD/NAD(P)-binding domain"/>
    <property type="match status" value="1"/>
</dbReference>
<evidence type="ECO:0000256" key="2">
    <source>
        <dbReference type="ARBA" id="ARBA00022630"/>
    </source>
</evidence>
<dbReference type="PROSITE" id="PS51379">
    <property type="entry name" value="4FE4S_FER_2"/>
    <property type="match status" value="1"/>
</dbReference>
<dbReference type="PANTHER" id="PTHR43073">
    <property type="entry name" value="DIHYDROPYRIMIDINE DEHYDROGENASE [NADP(+)]"/>
    <property type="match status" value="1"/>
</dbReference>
<evidence type="ECO:0000256" key="1">
    <source>
        <dbReference type="ARBA" id="ARBA00001917"/>
    </source>
</evidence>
<sequence>MYVNSEEKTKLFKPPEAIFEASRCIECDSAPCVKACPVGVDIPMFIGRIKMGDFIGANKIIKEKCYFPGVCGYVCPVEKLCVQRCCITELLGPVKINQLQQFVAEYEIEHKDEIEKILPKKMNGKKIGILGAGPAGLSSAFWLAEKGYQVTIYELKEFPGGMMTYGIPQYRLPRKILLTEINDRVQELGIEIKTNTAIGIKELLQMAY</sequence>